<protein>
    <submittedName>
        <fullName evidence="1">Uncharacterized protein</fullName>
    </submittedName>
</protein>
<organism evidence="1 2">
    <name type="scientific">Amborella trichopoda</name>
    <dbReference type="NCBI Taxonomy" id="13333"/>
    <lineage>
        <taxon>Eukaryota</taxon>
        <taxon>Viridiplantae</taxon>
        <taxon>Streptophyta</taxon>
        <taxon>Embryophyta</taxon>
        <taxon>Tracheophyta</taxon>
        <taxon>Spermatophyta</taxon>
        <taxon>Magnoliopsida</taxon>
        <taxon>Amborellales</taxon>
        <taxon>Amborellaceae</taxon>
        <taxon>Amborella</taxon>
    </lineage>
</organism>
<dbReference type="Gramene" id="ERN18149">
    <property type="protein sequence ID" value="ERN18149"/>
    <property type="gene ID" value="AMTR_s00054p00106550"/>
</dbReference>
<dbReference type="HOGENOM" id="CLU_131157_0_0_1"/>
<dbReference type="AlphaFoldDB" id="U5D6S4"/>
<reference evidence="2" key="1">
    <citation type="journal article" date="2013" name="Science">
        <title>The Amborella genome and the evolution of flowering plants.</title>
        <authorList>
            <consortium name="Amborella Genome Project"/>
        </authorList>
    </citation>
    <scope>NUCLEOTIDE SEQUENCE [LARGE SCALE GENOMIC DNA]</scope>
</reference>
<sequence length="89" mass="9902">MAFASTDARILRGSHDDPVIDGELMPLALQVLLEILKTKLEVVHKILKAIRLEPNLRLGGLPTRRADDPLLESLLIAAPLTTLWFFAFT</sequence>
<evidence type="ECO:0000313" key="1">
    <source>
        <dbReference type="EMBL" id="ERN18149.1"/>
    </source>
</evidence>
<dbReference type="EMBL" id="KI392271">
    <property type="protein sequence ID" value="ERN18149.1"/>
    <property type="molecule type" value="Genomic_DNA"/>
</dbReference>
<proteinExistence type="predicted"/>
<dbReference type="Proteomes" id="UP000017836">
    <property type="component" value="Unassembled WGS sequence"/>
</dbReference>
<keyword evidence="2" id="KW-1185">Reference proteome</keyword>
<accession>U5D6S4</accession>
<gene>
    <name evidence="1" type="ORF">AMTR_s00054p00106550</name>
</gene>
<name>U5D6S4_AMBTC</name>
<evidence type="ECO:0000313" key="2">
    <source>
        <dbReference type="Proteomes" id="UP000017836"/>
    </source>
</evidence>